<comment type="caution">
    <text evidence="3">The sequence shown here is derived from an EMBL/GenBank/DDBJ whole genome shotgun (WGS) entry which is preliminary data.</text>
</comment>
<evidence type="ECO:0000313" key="4">
    <source>
        <dbReference type="Proteomes" id="UP001595859"/>
    </source>
</evidence>
<name>A0ABV9S8F7_9PSEU</name>
<dbReference type="Proteomes" id="UP001595859">
    <property type="component" value="Unassembled WGS sequence"/>
</dbReference>
<gene>
    <name evidence="3" type="ORF">ACFPCV_25885</name>
</gene>
<feature type="coiled-coil region" evidence="1">
    <location>
        <begin position="190"/>
        <end position="224"/>
    </location>
</feature>
<keyword evidence="4" id="KW-1185">Reference proteome</keyword>
<feature type="region of interest" description="Disordered" evidence="2">
    <location>
        <begin position="1"/>
        <end position="30"/>
    </location>
</feature>
<feature type="compositionally biased region" description="Basic and acidic residues" evidence="2">
    <location>
        <begin position="1"/>
        <end position="12"/>
    </location>
</feature>
<accession>A0ABV9S8F7</accession>
<reference evidence="4" key="1">
    <citation type="journal article" date="2019" name="Int. J. Syst. Evol. Microbiol.">
        <title>The Global Catalogue of Microorganisms (GCM) 10K type strain sequencing project: providing services to taxonomists for standard genome sequencing and annotation.</title>
        <authorList>
            <consortium name="The Broad Institute Genomics Platform"/>
            <consortium name="The Broad Institute Genome Sequencing Center for Infectious Disease"/>
            <person name="Wu L."/>
            <person name="Ma J."/>
        </authorList>
    </citation>
    <scope>NUCLEOTIDE SEQUENCE [LARGE SCALE GENOMIC DNA]</scope>
    <source>
        <strain evidence="4">ZS-22-S1</strain>
    </source>
</reference>
<evidence type="ECO:0000256" key="2">
    <source>
        <dbReference type="SAM" id="MobiDB-lite"/>
    </source>
</evidence>
<dbReference type="RefSeq" id="WP_378058933.1">
    <property type="nucleotide sequence ID" value="NZ_JBHSIS010000016.1"/>
</dbReference>
<dbReference type="EMBL" id="JBHSIS010000016">
    <property type="protein sequence ID" value="MFC4856941.1"/>
    <property type="molecule type" value="Genomic_DNA"/>
</dbReference>
<evidence type="ECO:0000256" key="1">
    <source>
        <dbReference type="SAM" id="Coils"/>
    </source>
</evidence>
<sequence length="252" mass="27645">MTSSERMAEDAAKIATMDQQGATAAKRRLKDEINDTQVQLDKARAEETEHFRSEDRFDVFGERPVPVEGTWHFWKGSDWTSEEKRELNTAWSTLGLGTLASIGAILNAVFSLHAAASAEDAGHARIEEAGDNTTSATNQNLLDTAAWGFDSAIVNTTMVGGAGLTALATGIRDYRRACVKHAERLASLNRPEETERRENLENYINGLQERLAKVRERLTALAQQADVEKGNLIEVITHVQNHMSSSSSSSST</sequence>
<proteinExistence type="predicted"/>
<evidence type="ECO:0000313" key="3">
    <source>
        <dbReference type="EMBL" id="MFC4856941.1"/>
    </source>
</evidence>
<protein>
    <recommendedName>
        <fullName evidence="5">SLATT domain-containing protein</fullName>
    </recommendedName>
</protein>
<keyword evidence="1" id="KW-0175">Coiled coil</keyword>
<organism evidence="3 4">
    <name type="scientific">Actinophytocola glycyrrhizae</name>
    <dbReference type="NCBI Taxonomy" id="2044873"/>
    <lineage>
        <taxon>Bacteria</taxon>
        <taxon>Bacillati</taxon>
        <taxon>Actinomycetota</taxon>
        <taxon>Actinomycetes</taxon>
        <taxon>Pseudonocardiales</taxon>
        <taxon>Pseudonocardiaceae</taxon>
    </lineage>
</organism>
<evidence type="ECO:0008006" key="5">
    <source>
        <dbReference type="Google" id="ProtNLM"/>
    </source>
</evidence>